<keyword evidence="1" id="KW-0472">Membrane</keyword>
<keyword evidence="3" id="KW-1185">Reference proteome</keyword>
<keyword evidence="1" id="KW-1133">Transmembrane helix</keyword>
<feature type="transmembrane region" description="Helical" evidence="1">
    <location>
        <begin position="101"/>
        <end position="118"/>
    </location>
</feature>
<gene>
    <name evidence="2" type="ORF">ACFQHR_20610</name>
</gene>
<feature type="transmembrane region" description="Helical" evidence="1">
    <location>
        <begin position="130"/>
        <end position="147"/>
    </location>
</feature>
<sequence length="241" mass="27166">MIEGLPNWVNVLFLLTVVATVVLFYYANGKRTKLLFGFILWSVLQSVLAINGFYQITDTLPPRFILVLLPAAIMMVIGLLPKYRTKLLKNRNRTLSTLLHTVRVPVEVVLFYLFIYGMVPELMTFEGRNFDIAAGLTAPIVGVLIFTKRASNKMLIAWNAFALCLVLFILFNGILSSELPFQQFGFEQPNRAINYFPFILLPAVVVPTVVYTHLSDLIALLSERTTVNHKAQILNSATPRS</sequence>
<evidence type="ECO:0000256" key="1">
    <source>
        <dbReference type="SAM" id="Phobius"/>
    </source>
</evidence>
<dbReference type="RefSeq" id="WP_066624493.1">
    <property type="nucleotide sequence ID" value="NZ_JBHSYQ010000016.1"/>
</dbReference>
<evidence type="ECO:0000313" key="3">
    <source>
        <dbReference type="Proteomes" id="UP001596405"/>
    </source>
</evidence>
<feature type="transmembrane region" description="Helical" evidence="1">
    <location>
        <begin position="60"/>
        <end position="80"/>
    </location>
</feature>
<proteinExistence type="predicted"/>
<reference evidence="3" key="1">
    <citation type="journal article" date="2019" name="Int. J. Syst. Evol. Microbiol.">
        <title>The Global Catalogue of Microorganisms (GCM) 10K type strain sequencing project: providing services to taxonomists for standard genome sequencing and annotation.</title>
        <authorList>
            <consortium name="The Broad Institute Genomics Platform"/>
            <consortium name="The Broad Institute Genome Sequencing Center for Infectious Disease"/>
            <person name="Wu L."/>
            <person name="Ma J."/>
        </authorList>
    </citation>
    <scope>NUCLEOTIDE SEQUENCE [LARGE SCALE GENOMIC DNA]</scope>
    <source>
        <strain evidence="3">CGMCC 4.7393</strain>
    </source>
</reference>
<dbReference type="Proteomes" id="UP001596405">
    <property type="component" value="Unassembled WGS sequence"/>
</dbReference>
<comment type="caution">
    <text evidence="2">The sequence shown here is derived from an EMBL/GenBank/DDBJ whole genome shotgun (WGS) entry which is preliminary data.</text>
</comment>
<feature type="transmembrane region" description="Helical" evidence="1">
    <location>
        <begin position="195"/>
        <end position="214"/>
    </location>
</feature>
<feature type="transmembrane region" description="Helical" evidence="1">
    <location>
        <begin position="154"/>
        <end position="175"/>
    </location>
</feature>
<organism evidence="2 3">
    <name type="scientific">Rufibacter roseus</name>
    <dbReference type="NCBI Taxonomy" id="1567108"/>
    <lineage>
        <taxon>Bacteria</taxon>
        <taxon>Pseudomonadati</taxon>
        <taxon>Bacteroidota</taxon>
        <taxon>Cytophagia</taxon>
        <taxon>Cytophagales</taxon>
        <taxon>Hymenobacteraceae</taxon>
        <taxon>Rufibacter</taxon>
    </lineage>
</organism>
<protein>
    <submittedName>
        <fullName evidence="2">Uncharacterized protein</fullName>
    </submittedName>
</protein>
<dbReference type="EMBL" id="JBHSYQ010000016">
    <property type="protein sequence ID" value="MFC7000049.1"/>
    <property type="molecule type" value="Genomic_DNA"/>
</dbReference>
<feature type="transmembrane region" description="Helical" evidence="1">
    <location>
        <begin position="6"/>
        <end position="27"/>
    </location>
</feature>
<evidence type="ECO:0000313" key="2">
    <source>
        <dbReference type="EMBL" id="MFC7000049.1"/>
    </source>
</evidence>
<accession>A0ABW2DTQ9</accession>
<name>A0ABW2DTQ9_9BACT</name>
<keyword evidence="1" id="KW-0812">Transmembrane</keyword>
<feature type="transmembrane region" description="Helical" evidence="1">
    <location>
        <begin position="34"/>
        <end position="54"/>
    </location>
</feature>